<dbReference type="RefSeq" id="XP_022576679.1">
    <property type="nucleotide sequence ID" value="XM_022724320.1"/>
</dbReference>
<evidence type="ECO:0000259" key="3">
    <source>
        <dbReference type="SMART" id="SM00906"/>
    </source>
</evidence>
<dbReference type="GO" id="GO:0006351">
    <property type="term" value="P:DNA-templated transcription"/>
    <property type="evidence" value="ECO:0007669"/>
    <property type="project" value="InterPro"/>
</dbReference>
<keyword evidence="1" id="KW-0539">Nucleus</keyword>
<dbReference type="InterPro" id="IPR007219">
    <property type="entry name" value="XnlR_reg_dom"/>
</dbReference>
<dbReference type="GO" id="GO:0008270">
    <property type="term" value="F:zinc ion binding"/>
    <property type="evidence" value="ECO:0007669"/>
    <property type="project" value="InterPro"/>
</dbReference>
<feature type="region of interest" description="Disordered" evidence="2">
    <location>
        <begin position="96"/>
        <end position="120"/>
    </location>
</feature>
<keyword evidence="5" id="KW-1185">Reference proteome</keyword>
<dbReference type="STRING" id="1073090.A0A1L9S4S7"/>
<dbReference type="PANTHER" id="PTHR46910:SF15">
    <property type="entry name" value="PRNA PROTEIN"/>
    <property type="match status" value="1"/>
</dbReference>
<sequence>MSAEERLHCLEKILSHCLGGAALGDEQLRTLAASVPSPSTPETAPETALASLLADGPDFSLGAFTRTIESAIAKKCDASQLEPTVLLGAAPPLEQPAADEPLPALPEHPHGPGRNGGDEARRAPLGAALSCLPPKAIAQFLVDVFLRYTQTNIYYVEEKWLYAFLDAYYAGPSALAGTTDAASVCTALMALACGTQFAHMEAFRLTSLVDGQPVHFSEDEVGRQFHQAACALMPDVIIAASFRSVQACLMMATYNFSLDSAGASYTYLSLALSLAVRNEMQDERRYAATADAVAAEVERRVWWTVYTLQKQVSLRYGRPRLLAHADVDVAQPTDLPELRPGREISNFDNQRALINLTLLLEAGGDEIAALRRTRLPVHFLNLFSLRRQLVAWRDRLRPLDSPWAPDTNVCRLRNDIHIHIYYWTTRLSLGRPFLLAPHPRPASPADAPDDAPDGRGRRHRLGHEVLVQDSVSAALQIIHLCELLRDRVGLSRASYALEFTCCRTAMLVLLAQNIAEPGGAKVRGALSRGLELLRVMAISSSLARYEVHVLEALENAILRLESATKLHIQAACSPNAADRSMYDTLQTWGRLWQHPPRGSLSSAAPDPHQGPHLPPALTDTSQLVVHDGPQHHPHEHLHPVDSFPRIHGPDNMDLESFSSELDQFDRIPEFNFSLDLLDGRYGQLDELAMYDFS</sequence>
<name>A0A1L9S4S7_9EURO</name>
<feature type="domain" description="Xylanolytic transcriptional activator regulatory" evidence="3">
    <location>
        <begin position="264"/>
        <end position="338"/>
    </location>
</feature>
<dbReference type="GeneID" id="34610785"/>
<reference evidence="5" key="1">
    <citation type="journal article" date="2017" name="Genome Biol.">
        <title>Comparative genomics reveals high biological diversity and specific adaptations in the industrially and medically important fungal genus Aspergillus.</title>
        <authorList>
            <person name="de Vries R.P."/>
            <person name="Riley R."/>
            <person name="Wiebenga A."/>
            <person name="Aguilar-Osorio G."/>
            <person name="Amillis S."/>
            <person name="Uchima C.A."/>
            <person name="Anderluh G."/>
            <person name="Asadollahi M."/>
            <person name="Askin M."/>
            <person name="Barry K."/>
            <person name="Battaglia E."/>
            <person name="Bayram O."/>
            <person name="Benocci T."/>
            <person name="Braus-Stromeyer S.A."/>
            <person name="Caldana C."/>
            <person name="Canovas D."/>
            <person name="Cerqueira G.C."/>
            <person name="Chen F."/>
            <person name="Chen W."/>
            <person name="Choi C."/>
            <person name="Clum A."/>
            <person name="Dos Santos R.A."/>
            <person name="Damasio A.R."/>
            <person name="Diallinas G."/>
            <person name="Emri T."/>
            <person name="Fekete E."/>
            <person name="Flipphi M."/>
            <person name="Freyberg S."/>
            <person name="Gallo A."/>
            <person name="Gournas C."/>
            <person name="Habgood R."/>
            <person name="Hainaut M."/>
            <person name="Harispe M.L."/>
            <person name="Henrissat B."/>
            <person name="Hilden K.S."/>
            <person name="Hope R."/>
            <person name="Hossain A."/>
            <person name="Karabika E."/>
            <person name="Karaffa L."/>
            <person name="Karanyi Z."/>
            <person name="Krasevec N."/>
            <person name="Kuo A."/>
            <person name="Kusch H."/>
            <person name="LaButti K."/>
            <person name="Lagendijk E.L."/>
            <person name="Lapidus A."/>
            <person name="Levasseur A."/>
            <person name="Lindquist E."/>
            <person name="Lipzen A."/>
            <person name="Logrieco A.F."/>
            <person name="MacCabe A."/>
            <person name="Maekelae M.R."/>
            <person name="Malavazi I."/>
            <person name="Melin P."/>
            <person name="Meyer V."/>
            <person name="Mielnichuk N."/>
            <person name="Miskei M."/>
            <person name="Molnar A.P."/>
            <person name="Mule G."/>
            <person name="Ngan C.Y."/>
            <person name="Orejas M."/>
            <person name="Orosz E."/>
            <person name="Ouedraogo J.P."/>
            <person name="Overkamp K.M."/>
            <person name="Park H.-S."/>
            <person name="Perrone G."/>
            <person name="Piumi F."/>
            <person name="Punt P.J."/>
            <person name="Ram A.F."/>
            <person name="Ramon A."/>
            <person name="Rauscher S."/>
            <person name="Record E."/>
            <person name="Riano-Pachon D.M."/>
            <person name="Robert V."/>
            <person name="Roehrig J."/>
            <person name="Ruller R."/>
            <person name="Salamov A."/>
            <person name="Salih N.S."/>
            <person name="Samson R.A."/>
            <person name="Sandor E."/>
            <person name="Sanguinetti M."/>
            <person name="Schuetze T."/>
            <person name="Sepcic K."/>
            <person name="Shelest E."/>
            <person name="Sherlock G."/>
            <person name="Sophianopoulou V."/>
            <person name="Squina F.M."/>
            <person name="Sun H."/>
            <person name="Susca A."/>
            <person name="Todd R.B."/>
            <person name="Tsang A."/>
            <person name="Unkles S.E."/>
            <person name="van de Wiele N."/>
            <person name="van Rossen-Uffink D."/>
            <person name="Oliveira J.V."/>
            <person name="Vesth T.C."/>
            <person name="Visser J."/>
            <person name="Yu J.-H."/>
            <person name="Zhou M."/>
            <person name="Andersen M.R."/>
            <person name="Archer D.B."/>
            <person name="Baker S.E."/>
            <person name="Benoit I."/>
            <person name="Brakhage A.A."/>
            <person name="Braus G.H."/>
            <person name="Fischer R."/>
            <person name="Frisvad J.C."/>
            <person name="Goldman G.H."/>
            <person name="Houbraken J."/>
            <person name="Oakley B."/>
            <person name="Pocsi I."/>
            <person name="Scazzocchio C."/>
            <person name="Seiboth B."/>
            <person name="vanKuyk P.A."/>
            <person name="Wortman J."/>
            <person name="Dyer P.S."/>
            <person name="Grigoriev I.V."/>
        </authorList>
    </citation>
    <scope>NUCLEOTIDE SEQUENCE [LARGE SCALE GENOMIC DNA]</scope>
    <source>
        <strain evidence="5">CBS 506.65</strain>
    </source>
</reference>
<dbReference type="Pfam" id="PF04082">
    <property type="entry name" value="Fungal_trans"/>
    <property type="match status" value="1"/>
</dbReference>
<dbReference type="AlphaFoldDB" id="A0A1L9S4S7"/>
<dbReference type="InterPro" id="IPR050987">
    <property type="entry name" value="AtrR-like"/>
</dbReference>
<protein>
    <recommendedName>
        <fullName evidence="3">Xylanolytic transcriptional activator regulatory domain-containing protein</fullName>
    </recommendedName>
</protein>
<dbReference type="GO" id="GO:0003677">
    <property type="term" value="F:DNA binding"/>
    <property type="evidence" value="ECO:0007669"/>
    <property type="project" value="InterPro"/>
</dbReference>
<proteinExistence type="predicted"/>
<dbReference type="GO" id="GO:0003700">
    <property type="term" value="F:DNA-binding transcription factor activity"/>
    <property type="evidence" value="ECO:0007669"/>
    <property type="project" value="InterPro"/>
</dbReference>
<dbReference type="CDD" id="cd12148">
    <property type="entry name" value="fungal_TF_MHR"/>
    <property type="match status" value="1"/>
</dbReference>
<accession>A0A1L9S4S7</accession>
<gene>
    <name evidence="4" type="ORF">ASPZODRAFT_137443</name>
</gene>
<organism evidence="4 5">
    <name type="scientific">Penicilliopsis zonata CBS 506.65</name>
    <dbReference type="NCBI Taxonomy" id="1073090"/>
    <lineage>
        <taxon>Eukaryota</taxon>
        <taxon>Fungi</taxon>
        <taxon>Dikarya</taxon>
        <taxon>Ascomycota</taxon>
        <taxon>Pezizomycotina</taxon>
        <taxon>Eurotiomycetes</taxon>
        <taxon>Eurotiomycetidae</taxon>
        <taxon>Eurotiales</taxon>
        <taxon>Aspergillaceae</taxon>
        <taxon>Penicilliopsis</taxon>
    </lineage>
</organism>
<dbReference type="SMART" id="SM00906">
    <property type="entry name" value="Fungal_trans"/>
    <property type="match status" value="1"/>
</dbReference>
<dbReference type="VEuPathDB" id="FungiDB:ASPZODRAFT_137443"/>
<dbReference type="PANTHER" id="PTHR46910">
    <property type="entry name" value="TRANSCRIPTION FACTOR PDR1"/>
    <property type="match status" value="1"/>
</dbReference>
<dbReference type="OrthoDB" id="3266505at2759"/>
<evidence type="ECO:0000313" key="5">
    <source>
        <dbReference type="Proteomes" id="UP000184188"/>
    </source>
</evidence>
<dbReference type="Proteomes" id="UP000184188">
    <property type="component" value="Unassembled WGS sequence"/>
</dbReference>
<dbReference type="EMBL" id="KV878366">
    <property type="protein sequence ID" value="OJJ42169.1"/>
    <property type="molecule type" value="Genomic_DNA"/>
</dbReference>
<evidence type="ECO:0000256" key="2">
    <source>
        <dbReference type="SAM" id="MobiDB-lite"/>
    </source>
</evidence>
<evidence type="ECO:0000313" key="4">
    <source>
        <dbReference type="EMBL" id="OJJ42169.1"/>
    </source>
</evidence>
<feature type="region of interest" description="Disordered" evidence="2">
    <location>
        <begin position="596"/>
        <end position="617"/>
    </location>
</feature>
<evidence type="ECO:0000256" key="1">
    <source>
        <dbReference type="ARBA" id="ARBA00023242"/>
    </source>
</evidence>